<protein>
    <submittedName>
        <fullName evidence="1">Uncharacterized protein</fullName>
    </submittedName>
</protein>
<dbReference type="OrthoDB" id="666231at2759"/>
<keyword evidence="2" id="KW-1185">Reference proteome</keyword>
<accession>A0A811QBB8</accession>
<evidence type="ECO:0000313" key="1">
    <source>
        <dbReference type="EMBL" id="CAD6255579.1"/>
    </source>
</evidence>
<sequence>MKQVVSQRLDIQKEALAERYLGLPTEAGRNLSDCFEYLPSQVKGRIESWCGREASCAGREVLIKSIAQAVPTYSMSCFLLPLNICNKMRSAVANYWWGSSADNRHMHWMSWERLNQPKHKGGMGFRDMRSFNLAMLGKQGWRLITRPNSLCARVLKGRYYHDTEFLRTTRKKHASSTWRAILAGLDVLQRGLIRKVVDGDSTAIWGDRWIADHFDARPITPRVAGHPNLVSELLTTSGS</sequence>
<dbReference type="PANTHER" id="PTHR33116:SF86">
    <property type="entry name" value="REVERSE TRANSCRIPTASE DOMAIN-CONTAINING PROTEIN"/>
    <property type="match status" value="1"/>
</dbReference>
<dbReference type="EMBL" id="CAJGYO010000010">
    <property type="protein sequence ID" value="CAD6255579.1"/>
    <property type="molecule type" value="Genomic_DNA"/>
</dbReference>
<evidence type="ECO:0000313" key="2">
    <source>
        <dbReference type="Proteomes" id="UP000604825"/>
    </source>
</evidence>
<organism evidence="1 2">
    <name type="scientific">Miscanthus lutarioriparius</name>
    <dbReference type="NCBI Taxonomy" id="422564"/>
    <lineage>
        <taxon>Eukaryota</taxon>
        <taxon>Viridiplantae</taxon>
        <taxon>Streptophyta</taxon>
        <taxon>Embryophyta</taxon>
        <taxon>Tracheophyta</taxon>
        <taxon>Spermatophyta</taxon>
        <taxon>Magnoliopsida</taxon>
        <taxon>Liliopsida</taxon>
        <taxon>Poales</taxon>
        <taxon>Poaceae</taxon>
        <taxon>PACMAD clade</taxon>
        <taxon>Panicoideae</taxon>
        <taxon>Andropogonodae</taxon>
        <taxon>Andropogoneae</taxon>
        <taxon>Saccharinae</taxon>
        <taxon>Miscanthus</taxon>
    </lineage>
</organism>
<dbReference type="AlphaFoldDB" id="A0A811QBB8"/>
<reference evidence="1" key="1">
    <citation type="submission" date="2020-10" db="EMBL/GenBank/DDBJ databases">
        <authorList>
            <person name="Han B."/>
            <person name="Lu T."/>
            <person name="Zhao Q."/>
            <person name="Huang X."/>
            <person name="Zhao Y."/>
        </authorList>
    </citation>
    <scope>NUCLEOTIDE SEQUENCE</scope>
</reference>
<name>A0A811QBB8_9POAL</name>
<proteinExistence type="predicted"/>
<comment type="caution">
    <text evidence="1">The sequence shown here is derived from an EMBL/GenBank/DDBJ whole genome shotgun (WGS) entry which is preliminary data.</text>
</comment>
<gene>
    <name evidence="1" type="ORF">NCGR_LOCUS39120</name>
</gene>
<dbReference type="PANTHER" id="PTHR33116">
    <property type="entry name" value="REVERSE TRANSCRIPTASE ZINC-BINDING DOMAIN-CONTAINING PROTEIN-RELATED-RELATED"/>
    <property type="match status" value="1"/>
</dbReference>
<dbReference type="Proteomes" id="UP000604825">
    <property type="component" value="Unassembled WGS sequence"/>
</dbReference>